<proteinExistence type="predicted"/>
<dbReference type="Gene3D" id="3.30.1310.10">
    <property type="entry name" value="Nucleoid-associated protein YbaB-like domain"/>
    <property type="match status" value="1"/>
</dbReference>
<dbReference type="InterPro" id="IPR004401">
    <property type="entry name" value="YbaB/EbfC"/>
</dbReference>
<dbReference type="RefSeq" id="WP_192754696.1">
    <property type="nucleotide sequence ID" value="NZ_BAABJL010000178.1"/>
</dbReference>
<evidence type="ECO:0000313" key="2">
    <source>
        <dbReference type="Proteomes" id="UP000638648"/>
    </source>
</evidence>
<dbReference type="Pfam" id="PF02575">
    <property type="entry name" value="YbaB_DNA_bd"/>
    <property type="match status" value="1"/>
</dbReference>
<dbReference type="SUPFAM" id="SSF82607">
    <property type="entry name" value="YbaB-like"/>
    <property type="match status" value="1"/>
</dbReference>
<name>A0A927RGS4_9ACTN</name>
<dbReference type="AlphaFoldDB" id="A0A927RGS4"/>
<protein>
    <submittedName>
        <fullName evidence="1">DNA-binding protein YbaB</fullName>
    </submittedName>
</protein>
<dbReference type="Proteomes" id="UP000638648">
    <property type="component" value="Unassembled WGS sequence"/>
</dbReference>
<sequence>MNDESPGRAGTGPDVEAQLASVRGEGEAAAGLVRVTVDGTSNLVGLVIEPKAMRLASQDLTEAVLAAFGAARSAVRDQLSTLTPTYAVVPSEVQSAVEQLRFEAERRLDAFTQTVDDLTTRLDRRY</sequence>
<dbReference type="EMBL" id="JADBEM010000001">
    <property type="protein sequence ID" value="MBE1611490.1"/>
    <property type="molecule type" value="Genomic_DNA"/>
</dbReference>
<gene>
    <name evidence="1" type="ORF">HEB94_008338</name>
</gene>
<keyword evidence="1" id="KW-0238">DNA-binding</keyword>
<dbReference type="GO" id="GO:0003677">
    <property type="term" value="F:DNA binding"/>
    <property type="evidence" value="ECO:0007669"/>
    <property type="project" value="UniProtKB-KW"/>
</dbReference>
<accession>A0A927RGS4</accession>
<comment type="caution">
    <text evidence="1">The sequence shown here is derived from an EMBL/GenBank/DDBJ whole genome shotgun (WGS) entry which is preliminary data.</text>
</comment>
<keyword evidence="2" id="KW-1185">Reference proteome</keyword>
<reference evidence="1" key="1">
    <citation type="submission" date="2020-10" db="EMBL/GenBank/DDBJ databases">
        <title>Sequencing the genomes of 1000 actinobacteria strains.</title>
        <authorList>
            <person name="Klenk H.-P."/>
        </authorList>
    </citation>
    <scope>NUCLEOTIDE SEQUENCE</scope>
    <source>
        <strain evidence="1">DSM 45354</strain>
    </source>
</reference>
<dbReference type="InterPro" id="IPR036894">
    <property type="entry name" value="YbaB-like_sf"/>
</dbReference>
<organism evidence="1 2">
    <name type="scientific">Actinopolymorpha pittospori</name>
    <dbReference type="NCBI Taxonomy" id="648752"/>
    <lineage>
        <taxon>Bacteria</taxon>
        <taxon>Bacillati</taxon>
        <taxon>Actinomycetota</taxon>
        <taxon>Actinomycetes</taxon>
        <taxon>Propionibacteriales</taxon>
        <taxon>Actinopolymorphaceae</taxon>
        <taxon>Actinopolymorpha</taxon>
    </lineage>
</organism>
<evidence type="ECO:0000313" key="1">
    <source>
        <dbReference type="EMBL" id="MBE1611490.1"/>
    </source>
</evidence>